<evidence type="ECO:0000256" key="3">
    <source>
        <dbReference type="ARBA" id="ARBA00023004"/>
    </source>
</evidence>
<dbReference type="Proteomes" id="UP001168338">
    <property type="component" value="Unassembled WGS sequence"/>
</dbReference>
<keyword evidence="4" id="KW-0411">Iron-sulfur</keyword>
<sequence>MSSTETDAVLTVAGLMALSARTAPKGKGVDAIAVRTVAGDDLAALSGAMREFGETNNQAFFIRDAKNVADSDACLLIGSAIESVAGIDCGGCGFPTCAAMLEAQAETRSRSTPLHGHNCIIRMADLGIAVGSAAKTAAMHNVDNRIMYTAGVGALRLGWMEGCGVVYGIPLSASGKNIFFDRTR</sequence>
<dbReference type="PROSITE" id="PS51656">
    <property type="entry name" value="4FE4S"/>
    <property type="match status" value="1"/>
</dbReference>
<protein>
    <recommendedName>
        <fullName evidence="5">4Fe-4S domain-containing protein</fullName>
    </recommendedName>
</protein>
<dbReference type="PANTHER" id="PTHR40101:SF1">
    <property type="entry name" value="4FE-4S DOMAIN-CONTAINING PROTEIN"/>
    <property type="match status" value="1"/>
</dbReference>
<proteinExistence type="predicted"/>
<keyword evidence="7" id="KW-1185">Reference proteome</keyword>
<dbReference type="Pfam" id="PF09918">
    <property type="entry name" value="DUF2148"/>
    <property type="match status" value="1"/>
</dbReference>
<evidence type="ECO:0000256" key="2">
    <source>
        <dbReference type="ARBA" id="ARBA00022723"/>
    </source>
</evidence>
<evidence type="ECO:0000313" key="6">
    <source>
        <dbReference type="EMBL" id="MDN7025804.1"/>
    </source>
</evidence>
<comment type="caution">
    <text evidence="6">The sequence shown here is derived from an EMBL/GenBank/DDBJ whole genome shotgun (WGS) entry which is preliminary data.</text>
</comment>
<evidence type="ECO:0000313" key="7">
    <source>
        <dbReference type="Proteomes" id="UP001168338"/>
    </source>
</evidence>
<dbReference type="InterPro" id="IPR019224">
    <property type="entry name" value="DUF2148"/>
</dbReference>
<gene>
    <name evidence="6" type="ORF">FGU65_13100</name>
</gene>
<dbReference type="EMBL" id="VCYH01000010">
    <property type="protein sequence ID" value="MDN7025804.1"/>
    <property type="molecule type" value="Genomic_DNA"/>
</dbReference>
<evidence type="ECO:0000259" key="5">
    <source>
        <dbReference type="PROSITE" id="PS51656"/>
    </source>
</evidence>
<feature type="domain" description="4Fe-4S" evidence="5">
    <location>
        <begin position="63"/>
        <end position="136"/>
    </location>
</feature>
<dbReference type="InterPro" id="IPR007202">
    <property type="entry name" value="4Fe-4S_dom"/>
</dbReference>
<organism evidence="6 7">
    <name type="scientific">Methanoculleus frigidifontis</name>
    <dbReference type="NCBI Taxonomy" id="2584085"/>
    <lineage>
        <taxon>Archaea</taxon>
        <taxon>Methanobacteriati</taxon>
        <taxon>Methanobacteriota</taxon>
        <taxon>Stenosarchaea group</taxon>
        <taxon>Methanomicrobia</taxon>
        <taxon>Methanomicrobiales</taxon>
        <taxon>Methanomicrobiaceae</taxon>
        <taxon>Methanoculleus</taxon>
    </lineage>
</organism>
<evidence type="ECO:0000256" key="1">
    <source>
        <dbReference type="ARBA" id="ARBA00022485"/>
    </source>
</evidence>
<keyword evidence="1" id="KW-0004">4Fe-4S</keyword>
<name>A0ABT8MCX4_9EURY</name>
<dbReference type="PANTHER" id="PTHR40101">
    <property type="entry name" value="CONSERVED PROTEIN"/>
    <property type="match status" value="1"/>
</dbReference>
<evidence type="ECO:0000256" key="4">
    <source>
        <dbReference type="ARBA" id="ARBA00023014"/>
    </source>
</evidence>
<dbReference type="Pfam" id="PF04060">
    <property type="entry name" value="FeS"/>
    <property type="match status" value="1"/>
</dbReference>
<reference evidence="6" key="1">
    <citation type="submission" date="2019-05" db="EMBL/GenBank/DDBJ databases">
        <title>Methanoculleus sp. FWC-SCC1, a methanogenic archaeon isolated from deep marine cold seep.</title>
        <authorList>
            <person name="Chen Y.-W."/>
            <person name="Chen S.-C."/>
            <person name="Teng N.-H."/>
            <person name="Lai M.-C."/>
        </authorList>
    </citation>
    <scope>NUCLEOTIDE SEQUENCE</scope>
    <source>
        <strain evidence="6">FWC-SCC1</strain>
    </source>
</reference>
<keyword evidence="3" id="KW-0408">Iron</keyword>
<keyword evidence="2" id="KW-0479">Metal-binding</keyword>
<accession>A0ABT8MCX4</accession>